<comment type="caution">
    <text evidence="1">The sequence shown here is derived from an EMBL/GenBank/DDBJ whole genome shotgun (WGS) entry which is preliminary data.</text>
</comment>
<gene>
    <name evidence="1" type="ORF">Goshw_029025</name>
</gene>
<feature type="non-terminal residue" evidence="1">
    <location>
        <position position="1"/>
    </location>
</feature>
<proteinExistence type="predicted"/>
<dbReference type="Proteomes" id="UP000593576">
    <property type="component" value="Unassembled WGS sequence"/>
</dbReference>
<keyword evidence="2" id="KW-1185">Reference proteome</keyword>
<dbReference type="AlphaFoldDB" id="A0A7J9N0Z4"/>
<organism evidence="1 2">
    <name type="scientific">Gossypium schwendimanii</name>
    <name type="common">Cotton</name>
    <dbReference type="NCBI Taxonomy" id="34291"/>
    <lineage>
        <taxon>Eukaryota</taxon>
        <taxon>Viridiplantae</taxon>
        <taxon>Streptophyta</taxon>
        <taxon>Embryophyta</taxon>
        <taxon>Tracheophyta</taxon>
        <taxon>Spermatophyta</taxon>
        <taxon>Magnoliopsida</taxon>
        <taxon>eudicotyledons</taxon>
        <taxon>Gunneridae</taxon>
        <taxon>Pentapetalae</taxon>
        <taxon>rosids</taxon>
        <taxon>malvids</taxon>
        <taxon>Malvales</taxon>
        <taxon>Malvaceae</taxon>
        <taxon>Malvoideae</taxon>
        <taxon>Gossypium</taxon>
    </lineage>
</organism>
<evidence type="ECO:0000313" key="2">
    <source>
        <dbReference type="Proteomes" id="UP000593576"/>
    </source>
</evidence>
<name>A0A7J9N0Z4_GOSSC</name>
<protein>
    <submittedName>
        <fullName evidence="1">Uncharacterized protein</fullName>
    </submittedName>
</protein>
<dbReference type="OrthoDB" id="990873at2759"/>
<reference evidence="1 2" key="1">
    <citation type="journal article" date="2019" name="Genome Biol. Evol.">
        <title>Insights into the evolution of the New World diploid cottons (Gossypium, subgenus Houzingenia) based on genome sequencing.</title>
        <authorList>
            <person name="Grover C.E."/>
            <person name="Arick M.A. 2nd"/>
            <person name="Thrash A."/>
            <person name="Conover J.L."/>
            <person name="Sanders W.S."/>
            <person name="Peterson D.G."/>
            <person name="Frelichowski J.E."/>
            <person name="Scheffler J.A."/>
            <person name="Scheffler B.E."/>
            <person name="Wendel J.F."/>
        </authorList>
    </citation>
    <scope>NUCLEOTIDE SEQUENCE [LARGE SCALE GENOMIC DNA]</scope>
    <source>
        <strain evidence="1">1</strain>
        <tissue evidence="1">Leaf</tissue>
    </source>
</reference>
<dbReference type="EMBL" id="JABFAF010266016">
    <property type="protein sequence ID" value="MBA0876767.1"/>
    <property type="molecule type" value="Genomic_DNA"/>
</dbReference>
<sequence length="138" mass="16629">YGGIPTALEDIRLLLDQRSEAHFQWTLYEDPTIRVVISDKFLQNPNIWQAKVPLVNYAAVFDDEHKIDLRRSNTHWSVFHSEYIEMWKNWYDNIPTSEPIIVSELACDLDYMSWFRIYGKSYLLLEEQRHQQFCVERE</sequence>
<accession>A0A7J9N0Z4</accession>
<evidence type="ECO:0000313" key="1">
    <source>
        <dbReference type="EMBL" id="MBA0876767.1"/>
    </source>
</evidence>